<feature type="domain" description="SpoVT-AbrB" evidence="1">
    <location>
        <begin position="13"/>
        <end position="44"/>
    </location>
</feature>
<dbReference type="AlphaFoldDB" id="A0A0F9QRY0"/>
<comment type="caution">
    <text evidence="2">The sequence shown here is derived from an EMBL/GenBank/DDBJ whole genome shotgun (WGS) entry which is preliminary data.</text>
</comment>
<evidence type="ECO:0000259" key="1">
    <source>
        <dbReference type="Pfam" id="PF04014"/>
    </source>
</evidence>
<dbReference type="InterPro" id="IPR007159">
    <property type="entry name" value="SpoVT-AbrB_dom"/>
</dbReference>
<dbReference type="Pfam" id="PF04014">
    <property type="entry name" value="MazE_antitoxin"/>
    <property type="match status" value="1"/>
</dbReference>
<dbReference type="GO" id="GO:0003677">
    <property type="term" value="F:DNA binding"/>
    <property type="evidence" value="ECO:0007669"/>
    <property type="project" value="InterPro"/>
</dbReference>
<protein>
    <recommendedName>
        <fullName evidence="1">SpoVT-AbrB domain-containing protein</fullName>
    </recommendedName>
</protein>
<name>A0A0F9QRY0_9ZZZZ</name>
<accession>A0A0F9QRY0</accession>
<dbReference type="InterPro" id="IPR037914">
    <property type="entry name" value="SpoVT-AbrB_sf"/>
</dbReference>
<reference evidence="2" key="1">
    <citation type="journal article" date="2015" name="Nature">
        <title>Complex archaea that bridge the gap between prokaryotes and eukaryotes.</title>
        <authorList>
            <person name="Spang A."/>
            <person name="Saw J.H."/>
            <person name="Jorgensen S.L."/>
            <person name="Zaremba-Niedzwiedzka K."/>
            <person name="Martijn J."/>
            <person name="Lind A.E."/>
            <person name="van Eijk R."/>
            <person name="Schleper C."/>
            <person name="Guy L."/>
            <person name="Ettema T.J."/>
        </authorList>
    </citation>
    <scope>NUCLEOTIDE SEQUENCE</scope>
</reference>
<gene>
    <name evidence="2" type="ORF">LCGC14_1061270</name>
</gene>
<evidence type="ECO:0000313" key="2">
    <source>
        <dbReference type="EMBL" id="KKN07983.1"/>
    </source>
</evidence>
<dbReference type="EMBL" id="LAZR01004506">
    <property type="protein sequence ID" value="KKN07983.1"/>
    <property type="molecule type" value="Genomic_DNA"/>
</dbReference>
<organism evidence="2">
    <name type="scientific">marine sediment metagenome</name>
    <dbReference type="NCBI Taxonomy" id="412755"/>
    <lineage>
        <taxon>unclassified sequences</taxon>
        <taxon>metagenomes</taxon>
        <taxon>ecological metagenomes</taxon>
    </lineage>
</organism>
<dbReference type="SUPFAM" id="SSF89447">
    <property type="entry name" value="AbrB/MazE/MraZ-like"/>
    <property type="match status" value="1"/>
</dbReference>
<proteinExistence type="predicted"/>
<sequence length="58" mass="6728">MVINLSNFIKKVVMNSGSLIITLPRDIVELYEINPGDILELDLVRNHHDNDKKVKRKK</sequence>